<dbReference type="RefSeq" id="WP_233052250.1">
    <property type="nucleotide sequence ID" value="NZ_JAIMJA010000006.1"/>
</dbReference>
<feature type="region of interest" description="Disordered" evidence="1">
    <location>
        <begin position="489"/>
        <end position="508"/>
    </location>
</feature>
<dbReference type="Gene3D" id="2.160.20.10">
    <property type="entry name" value="Single-stranded right-handed beta-helix, Pectin lyase-like"/>
    <property type="match status" value="1"/>
</dbReference>
<dbReference type="InterPro" id="IPR011050">
    <property type="entry name" value="Pectin_lyase_fold/virulence"/>
</dbReference>
<dbReference type="SMART" id="SM00710">
    <property type="entry name" value="PbH1"/>
    <property type="match status" value="5"/>
</dbReference>
<name>A0ABS8WAE3_9GAMM</name>
<dbReference type="InterPro" id="IPR013320">
    <property type="entry name" value="ConA-like_dom_sf"/>
</dbReference>
<dbReference type="EMBL" id="JAIMJA010000006">
    <property type="protein sequence ID" value="MCE2594726.1"/>
    <property type="molecule type" value="Genomic_DNA"/>
</dbReference>
<proteinExistence type="predicted"/>
<dbReference type="Gene3D" id="2.60.120.200">
    <property type="match status" value="1"/>
</dbReference>
<evidence type="ECO:0000256" key="2">
    <source>
        <dbReference type="SAM" id="SignalP"/>
    </source>
</evidence>
<comment type="caution">
    <text evidence="3">The sequence shown here is derived from an EMBL/GenBank/DDBJ whole genome shotgun (WGS) entry which is preliminary data.</text>
</comment>
<evidence type="ECO:0000313" key="4">
    <source>
        <dbReference type="Proteomes" id="UP001201273"/>
    </source>
</evidence>
<sequence length="762" mass="85531">MQKHIILVVLLMLIASSKVDATPINNDATVTGQISIIPTFNSLSVYWLVPINNEQEKARLFYKESAGYEWKEAVELDYETREFNELESHFKKYSNQFRGSIVRLDPDTEYDVIAYLESTNTYATSSVRTWSEQLKIAKTIYVDPTQKTLAITESGNEEVGYVVYDGQNKEHTLDIGELYNVEIDASYIIIRNFNFTNAAVHAIFIQGKNNKNIIIEKNNISNWGSKIENRYVGKNFHSAITNNYDKAYTQEKIIIQDNNIFNPNYSSNSWNQNPQTGKVDGSIYHPEGPQGITLSNTLGNNVIRRNNIFSTNGNYFNDGMGAQGDNDRPYGFPGSDSDIYENSISYARDDAFEIEGGNANVRVWNNYTDLNYISYAVSPAYFGPVYLFRNVANRHQYSDEHSMMVGTTFKLKTVDETAGKIHIYHNTQYLDKSIQEGANIGLTGSGNEIKNVVAINNAIIVADETITNFGSSVKFENNAYMENTAESLSTSNHEVGSNEINKGSEENKLVSSESVTKDIIVTFSPTSNSTLIDSAHTIPNISEEYNGLAPDIGAIESSTLDSIYKNLIGLWDFNGSINDKSSYQNESESEGAIIYSIESSNQFLESKLDTKLYLGIAPEKIKEEFSFSGWFKSSSPNSKATILALIEGAENYAYVSISTDLLVSFSSRPSGSFFKKITAKEKLKSNEWYHLVAVRKYGVKSIWINGKLKSSMLDNRKGEFLSKKLIVSAGNIGLDNYRFYNKGLDEKEISSLYQVESEIKRD</sequence>
<dbReference type="InterPro" id="IPR006626">
    <property type="entry name" value="PbH1"/>
</dbReference>
<keyword evidence="4" id="KW-1185">Reference proteome</keyword>
<dbReference type="SUPFAM" id="SSF51126">
    <property type="entry name" value="Pectin lyase-like"/>
    <property type="match status" value="1"/>
</dbReference>
<keyword evidence="2" id="KW-0732">Signal</keyword>
<feature type="compositionally biased region" description="Polar residues" evidence="1">
    <location>
        <begin position="489"/>
        <end position="501"/>
    </location>
</feature>
<protein>
    <submittedName>
        <fullName evidence="3">LamG domain-containing protein</fullName>
    </submittedName>
</protein>
<dbReference type="Proteomes" id="UP001201273">
    <property type="component" value="Unassembled WGS sequence"/>
</dbReference>
<reference evidence="3 4" key="1">
    <citation type="journal article" date="2022" name="Environ. Microbiol. Rep.">
        <title>Eco-phylogenetic analyses reveal divergent evolution of vitamin B12 metabolism in the marine bacterial family 'Psychromonadaceae'.</title>
        <authorList>
            <person name="Jin X."/>
            <person name="Yang Y."/>
            <person name="Cao H."/>
            <person name="Gao B."/>
            <person name="Zhao Z."/>
        </authorList>
    </citation>
    <scope>NUCLEOTIDE SEQUENCE [LARGE SCALE GENOMIC DNA]</scope>
    <source>
        <strain evidence="3 4">MKS20</strain>
    </source>
</reference>
<organism evidence="3 4">
    <name type="scientific">Motilimonas cestriensis</name>
    <dbReference type="NCBI Taxonomy" id="2742685"/>
    <lineage>
        <taxon>Bacteria</taxon>
        <taxon>Pseudomonadati</taxon>
        <taxon>Pseudomonadota</taxon>
        <taxon>Gammaproteobacteria</taxon>
        <taxon>Alteromonadales</taxon>
        <taxon>Alteromonadales genera incertae sedis</taxon>
        <taxon>Motilimonas</taxon>
    </lineage>
</organism>
<accession>A0ABS8WAE3</accession>
<evidence type="ECO:0000256" key="1">
    <source>
        <dbReference type="SAM" id="MobiDB-lite"/>
    </source>
</evidence>
<feature type="signal peptide" evidence="2">
    <location>
        <begin position="1"/>
        <end position="21"/>
    </location>
</feature>
<dbReference type="SUPFAM" id="SSF49899">
    <property type="entry name" value="Concanavalin A-like lectins/glucanases"/>
    <property type="match status" value="1"/>
</dbReference>
<feature type="chain" id="PRO_5045487710" evidence="2">
    <location>
        <begin position="22"/>
        <end position="762"/>
    </location>
</feature>
<gene>
    <name evidence="3" type="ORF">K6Y31_07845</name>
</gene>
<dbReference type="Pfam" id="PF13385">
    <property type="entry name" value="Laminin_G_3"/>
    <property type="match status" value="1"/>
</dbReference>
<dbReference type="InterPro" id="IPR012334">
    <property type="entry name" value="Pectin_lyas_fold"/>
</dbReference>
<evidence type="ECO:0000313" key="3">
    <source>
        <dbReference type="EMBL" id="MCE2594726.1"/>
    </source>
</evidence>